<evidence type="ECO:0000313" key="3">
    <source>
        <dbReference type="Proteomes" id="UP001417504"/>
    </source>
</evidence>
<proteinExistence type="predicted"/>
<feature type="region of interest" description="Disordered" evidence="1">
    <location>
        <begin position="62"/>
        <end position="82"/>
    </location>
</feature>
<sequence length="176" mass="19679">MDRFCEPMCLAVRSDLLNFFVSALDLNILCLREGAVINGNERARFKALGVQSDLSNFFREEERGTRGAEVSQNSEEQREDQNPDYKLTELGFFHVVAPPGTINIWWPIRKRRKGVSVADGGDHSEYGSRHGFQGLPSVKITCNLCGVSCTGKGENIIKGILARDIAAVMEYKRLKL</sequence>
<accession>A0AAP0PI83</accession>
<dbReference type="Proteomes" id="UP001417504">
    <property type="component" value="Unassembled WGS sequence"/>
</dbReference>
<organism evidence="2 3">
    <name type="scientific">Stephania japonica</name>
    <dbReference type="NCBI Taxonomy" id="461633"/>
    <lineage>
        <taxon>Eukaryota</taxon>
        <taxon>Viridiplantae</taxon>
        <taxon>Streptophyta</taxon>
        <taxon>Embryophyta</taxon>
        <taxon>Tracheophyta</taxon>
        <taxon>Spermatophyta</taxon>
        <taxon>Magnoliopsida</taxon>
        <taxon>Ranunculales</taxon>
        <taxon>Menispermaceae</taxon>
        <taxon>Menispermoideae</taxon>
        <taxon>Cissampelideae</taxon>
        <taxon>Stephania</taxon>
    </lineage>
</organism>
<comment type="caution">
    <text evidence="2">The sequence shown here is derived from an EMBL/GenBank/DDBJ whole genome shotgun (WGS) entry which is preliminary data.</text>
</comment>
<protein>
    <submittedName>
        <fullName evidence="2">Uncharacterized protein</fullName>
    </submittedName>
</protein>
<name>A0AAP0PI83_9MAGN</name>
<dbReference type="GO" id="GO:0016787">
    <property type="term" value="F:hydrolase activity"/>
    <property type="evidence" value="ECO:0007669"/>
    <property type="project" value="InterPro"/>
</dbReference>
<reference evidence="2 3" key="1">
    <citation type="submission" date="2024-01" db="EMBL/GenBank/DDBJ databases">
        <title>Genome assemblies of Stephania.</title>
        <authorList>
            <person name="Yang L."/>
        </authorList>
    </citation>
    <scope>NUCLEOTIDE SEQUENCE [LARGE SCALE GENOMIC DNA]</scope>
    <source>
        <strain evidence="2">QJT</strain>
        <tissue evidence="2">Leaf</tissue>
    </source>
</reference>
<dbReference type="AlphaFoldDB" id="A0AAP0PI83"/>
<dbReference type="InterPro" id="IPR000246">
    <property type="entry name" value="Peptidase_T2"/>
</dbReference>
<evidence type="ECO:0000313" key="2">
    <source>
        <dbReference type="EMBL" id="KAK9145778.1"/>
    </source>
</evidence>
<evidence type="ECO:0000256" key="1">
    <source>
        <dbReference type="SAM" id="MobiDB-lite"/>
    </source>
</evidence>
<dbReference type="EMBL" id="JBBNAE010000002">
    <property type="protein sequence ID" value="KAK9145778.1"/>
    <property type="molecule type" value="Genomic_DNA"/>
</dbReference>
<keyword evidence="3" id="KW-1185">Reference proteome</keyword>
<gene>
    <name evidence="2" type="ORF">Sjap_005681</name>
</gene>
<dbReference type="Pfam" id="PF01112">
    <property type="entry name" value="Asparaginase_2"/>
    <property type="match status" value="1"/>
</dbReference>